<keyword evidence="5 15" id="KW-0436">Ligase</keyword>
<dbReference type="InterPro" id="IPR025110">
    <property type="entry name" value="AMP-bd_C"/>
</dbReference>
<reference evidence="15 16" key="1">
    <citation type="submission" date="2018-11" db="EMBL/GenBank/DDBJ databases">
        <title>Complete Genome Sequence of Vbrio mediterranei 117-T6: a Potential Pathogen Bacteria Isolated from the Conchocelis of Pyropia.</title>
        <authorList>
            <person name="Liu Q."/>
        </authorList>
    </citation>
    <scope>NUCLEOTIDE SEQUENCE [LARGE SCALE GENOMIC DNA]</scope>
    <source>
        <strain evidence="15 16">117-T6</strain>
    </source>
</reference>
<dbReference type="RefSeq" id="WP_006074292.1">
    <property type="nucleotide sequence ID" value="NZ_CP033577.1"/>
</dbReference>
<dbReference type="PROSITE" id="PS00455">
    <property type="entry name" value="AMP_BINDING"/>
    <property type="match status" value="1"/>
</dbReference>
<keyword evidence="7" id="KW-0276">Fatty acid metabolism</keyword>
<dbReference type="Gene3D" id="3.30.300.30">
    <property type="match status" value="1"/>
</dbReference>
<dbReference type="InterPro" id="IPR000873">
    <property type="entry name" value="AMP-dep_synth/lig_dom"/>
</dbReference>
<dbReference type="SUPFAM" id="SSF56801">
    <property type="entry name" value="Acetyl-CoA synthetase-like"/>
    <property type="match status" value="1"/>
</dbReference>
<evidence type="ECO:0000313" key="16">
    <source>
        <dbReference type="Proteomes" id="UP000279760"/>
    </source>
</evidence>
<dbReference type="EMBL" id="CP033577">
    <property type="protein sequence ID" value="AYV22120.1"/>
    <property type="molecule type" value="Genomic_DNA"/>
</dbReference>
<dbReference type="FunFam" id="3.40.50.12780:FF:000003">
    <property type="entry name" value="Long-chain-fatty-acid--CoA ligase FadD"/>
    <property type="match status" value="1"/>
</dbReference>
<dbReference type="InterPro" id="IPR020845">
    <property type="entry name" value="AMP-binding_CS"/>
</dbReference>
<evidence type="ECO:0000256" key="8">
    <source>
        <dbReference type="ARBA" id="ARBA00022840"/>
    </source>
</evidence>
<dbReference type="Gene3D" id="3.40.50.12780">
    <property type="entry name" value="N-terminal domain of ligase-like"/>
    <property type="match status" value="1"/>
</dbReference>
<protein>
    <recommendedName>
        <fullName evidence="13">Long-chain-fatty-acid--CoA ligase</fullName>
        <ecNumber evidence="12">6.2.1.3</ecNumber>
    </recommendedName>
    <alternativeName>
        <fullName evidence="14">Long-chain acyl-CoA synthetase</fullName>
    </alternativeName>
</protein>
<comment type="similarity">
    <text evidence="4">Belongs to the ATP-dependent AMP-binding enzyme family.</text>
</comment>
<dbReference type="GO" id="GO:0004467">
    <property type="term" value="F:long-chain fatty acid-CoA ligase activity"/>
    <property type="evidence" value="ECO:0007669"/>
    <property type="project" value="UniProtKB-EC"/>
</dbReference>
<dbReference type="Proteomes" id="UP000279760">
    <property type="component" value="Chromosome 1"/>
</dbReference>
<evidence type="ECO:0000256" key="2">
    <source>
        <dbReference type="ARBA" id="ARBA00004170"/>
    </source>
</evidence>
<comment type="cofactor">
    <cofactor evidence="1">
        <name>Mg(2+)</name>
        <dbReference type="ChEBI" id="CHEBI:18420"/>
    </cofactor>
</comment>
<evidence type="ECO:0000256" key="9">
    <source>
        <dbReference type="ARBA" id="ARBA00022842"/>
    </source>
</evidence>
<evidence type="ECO:0000256" key="7">
    <source>
        <dbReference type="ARBA" id="ARBA00022832"/>
    </source>
</evidence>
<evidence type="ECO:0000256" key="10">
    <source>
        <dbReference type="ARBA" id="ARBA00023098"/>
    </source>
</evidence>
<evidence type="ECO:0000256" key="1">
    <source>
        <dbReference type="ARBA" id="ARBA00001946"/>
    </source>
</evidence>
<keyword evidence="10" id="KW-0443">Lipid metabolism</keyword>
<dbReference type="InterPro" id="IPR042099">
    <property type="entry name" value="ANL_N_sf"/>
</dbReference>
<evidence type="ECO:0000256" key="14">
    <source>
        <dbReference type="ARBA" id="ARBA00042773"/>
    </source>
</evidence>
<dbReference type="GeneID" id="64085209"/>
<dbReference type="CDD" id="cd05936">
    <property type="entry name" value="FC-FACS_FadD_like"/>
    <property type="match status" value="1"/>
</dbReference>
<evidence type="ECO:0000256" key="13">
    <source>
        <dbReference type="ARBA" id="ARBA00039545"/>
    </source>
</evidence>
<name>A0A3G4VBN3_9VIBR</name>
<evidence type="ECO:0000256" key="4">
    <source>
        <dbReference type="ARBA" id="ARBA00006432"/>
    </source>
</evidence>
<keyword evidence="11" id="KW-0472">Membrane</keyword>
<dbReference type="GO" id="GO:0005524">
    <property type="term" value="F:ATP binding"/>
    <property type="evidence" value="ECO:0007669"/>
    <property type="project" value="UniProtKB-KW"/>
</dbReference>
<comment type="pathway">
    <text evidence="3">Lipid metabolism; fatty acid beta-oxidation.</text>
</comment>
<dbReference type="InterPro" id="IPR050237">
    <property type="entry name" value="ATP-dep_AMP-bd_enzyme"/>
</dbReference>
<evidence type="ECO:0000256" key="6">
    <source>
        <dbReference type="ARBA" id="ARBA00022741"/>
    </source>
</evidence>
<keyword evidence="8" id="KW-0067">ATP-binding</keyword>
<dbReference type="Pfam" id="PF00501">
    <property type="entry name" value="AMP-binding"/>
    <property type="match status" value="1"/>
</dbReference>
<keyword evidence="9" id="KW-0460">Magnesium</keyword>
<dbReference type="PANTHER" id="PTHR43767">
    <property type="entry name" value="LONG-CHAIN-FATTY-ACID--COA LIGASE"/>
    <property type="match status" value="1"/>
</dbReference>
<accession>A0A3G4VBN3</accession>
<dbReference type="Pfam" id="PF13193">
    <property type="entry name" value="AMP-binding_C"/>
    <property type="match status" value="1"/>
</dbReference>
<evidence type="ECO:0000256" key="3">
    <source>
        <dbReference type="ARBA" id="ARBA00005005"/>
    </source>
</evidence>
<gene>
    <name evidence="15" type="primary">fadD</name>
    <name evidence="15" type="ORF">ECB94_13020</name>
</gene>
<comment type="subcellular location">
    <subcellularLocation>
        <location evidence="2">Membrane</location>
        <topology evidence="2">Peripheral membrane protein</topology>
    </subcellularLocation>
</comment>
<organism evidence="15 16">
    <name type="scientific">Vibrio mediterranei</name>
    <dbReference type="NCBI Taxonomy" id="689"/>
    <lineage>
        <taxon>Bacteria</taxon>
        <taxon>Pseudomonadati</taxon>
        <taxon>Pseudomonadota</taxon>
        <taxon>Gammaproteobacteria</taxon>
        <taxon>Vibrionales</taxon>
        <taxon>Vibrionaceae</taxon>
        <taxon>Vibrio</taxon>
    </lineage>
</organism>
<evidence type="ECO:0000313" key="15">
    <source>
        <dbReference type="EMBL" id="AYV22120.1"/>
    </source>
</evidence>
<dbReference type="NCBIfam" id="NF006523">
    <property type="entry name" value="PRK08974.1"/>
    <property type="match status" value="1"/>
</dbReference>
<evidence type="ECO:0000256" key="12">
    <source>
        <dbReference type="ARBA" id="ARBA00026121"/>
    </source>
</evidence>
<keyword evidence="6" id="KW-0547">Nucleotide-binding</keyword>
<sequence length="566" mass="63237">MDKPWLSRYPSDVPEQINPDQYPSLVEMFEQSVHKFADQPAFVNMGSVMTFRKLEERSRAFAAYLQNELKLKKGDRVAIMMPNLLQYPVALFGVLRAGLIAVNVNPLYTPRELEHQLNDADAKAIVIVSNFASTLEQVVENTPIKHVVLTSLGQMLPRAKGTVVDFVVKYVKGMVPKYDLPGAISFRKALHKGRRLQYVKPFMTGDDIAFLQYTGGTTGVAKGAILTHRNMIANVMQAKGMYAPVLNEGRELVVTALPLYHVFALTVNCLLFIEMGGQNLLITNPRDIPGFVKELQKYPFTAITGVNTLFNALINNEDFHELDFRGLRLSVGGGMAVQRAVAEQWKKTTGCLLLEGYGLTECSPLVAAYPHDLEQYNGSIGLPVPSTEVRIVDEDGNPVTDDSKGELQVRGPQVMQGYWQRAEATKEVINQEGWLSTGDIVQFDEDGFLHIVDRKKDMILVSGFNVYPNEIEDVIALNDKVLEVAAIGEANEASGEIVKVFVVKKDSSLTKEEIIEHCRKHLTGYKIPKRVEFREDLPKTNVGKILRRVLREENDAKLTKTSEKTV</sequence>
<evidence type="ECO:0000256" key="5">
    <source>
        <dbReference type="ARBA" id="ARBA00022598"/>
    </source>
</evidence>
<dbReference type="FunFam" id="3.30.300.30:FF:000006">
    <property type="entry name" value="Long-chain-fatty-acid--CoA ligase FadD"/>
    <property type="match status" value="1"/>
</dbReference>
<dbReference type="InterPro" id="IPR045851">
    <property type="entry name" value="AMP-bd_C_sf"/>
</dbReference>
<dbReference type="AlphaFoldDB" id="A0A3G4VBN3"/>
<proteinExistence type="inferred from homology"/>
<dbReference type="GO" id="GO:0016020">
    <property type="term" value="C:membrane"/>
    <property type="evidence" value="ECO:0007669"/>
    <property type="project" value="UniProtKB-SubCell"/>
</dbReference>
<evidence type="ECO:0000256" key="11">
    <source>
        <dbReference type="ARBA" id="ARBA00023136"/>
    </source>
</evidence>
<dbReference type="PANTHER" id="PTHR43767:SF8">
    <property type="entry name" value="LONG-CHAIN-FATTY-ACID--COA LIGASE"/>
    <property type="match status" value="1"/>
</dbReference>
<dbReference type="EC" id="6.2.1.3" evidence="12"/>